<comment type="subcellular location">
    <subcellularLocation>
        <location evidence="1">Membrane</location>
        <topology evidence="1">Multi-pass membrane protein</topology>
    </subcellularLocation>
</comment>
<dbReference type="Pfam" id="PF09685">
    <property type="entry name" value="MamF_MmsF"/>
    <property type="match status" value="1"/>
</dbReference>
<proteinExistence type="predicted"/>
<evidence type="ECO:0000256" key="2">
    <source>
        <dbReference type="ARBA" id="ARBA00022692"/>
    </source>
</evidence>
<reference evidence="7" key="1">
    <citation type="journal article" date="2019" name="Int. J. Syst. Evol. Microbiol.">
        <title>The Global Catalogue of Microorganisms (GCM) 10K type strain sequencing project: providing services to taxonomists for standard genome sequencing and annotation.</title>
        <authorList>
            <consortium name="The Broad Institute Genomics Platform"/>
            <consortium name="The Broad Institute Genome Sequencing Center for Infectious Disease"/>
            <person name="Wu L."/>
            <person name="Ma J."/>
        </authorList>
    </citation>
    <scope>NUCLEOTIDE SEQUENCE [LARGE SCALE GENOMIC DNA]</scope>
    <source>
        <strain evidence="7">CCUG 53915</strain>
    </source>
</reference>
<evidence type="ECO:0000256" key="1">
    <source>
        <dbReference type="ARBA" id="ARBA00004141"/>
    </source>
</evidence>
<organism evidence="6 7">
    <name type="scientific">Sporosarcina contaminans</name>
    <dbReference type="NCBI Taxonomy" id="633403"/>
    <lineage>
        <taxon>Bacteria</taxon>
        <taxon>Bacillati</taxon>
        <taxon>Bacillota</taxon>
        <taxon>Bacilli</taxon>
        <taxon>Bacillales</taxon>
        <taxon>Caryophanaceae</taxon>
        <taxon>Sporosarcina</taxon>
    </lineage>
</organism>
<name>A0ABW3TWK9_9BACL</name>
<keyword evidence="2 5" id="KW-0812">Transmembrane</keyword>
<evidence type="ECO:0000256" key="3">
    <source>
        <dbReference type="ARBA" id="ARBA00022989"/>
    </source>
</evidence>
<keyword evidence="4 5" id="KW-0472">Membrane</keyword>
<keyword evidence="3 5" id="KW-1133">Transmembrane helix</keyword>
<evidence type="ECO:0000313" key="6">
    <source>
        <dbReference type="EMBL" id="MFD1205156.1"/>
    </source>
</evidence>
<feature type="transmembrane region" description="Helical" evidence="5">
    <location>
        <begin position="87"/>
        <end position="106"/>
    </location>
</feature>
<keyword evidence="7" id="KW-1185">Reference proteome</keyword>
<accession>A0ABW3TWK9</accession>
<gene>
    <name evidence="6" type="ORF">ACFQ38_08570</name>
</gene>
<sequence>MPNSKILSALCYFSVFFSPLLLPVIVYFVTDDYEVKTHAKRSLISHLCPVIVMVAGFLLFSFSIVSFENRLMGMMTGDINFWSFTPFLFMLIYGVLFLAIIIWNVYQGVKVLK</sequence>
<comment type="caution">
    <text evidence="6">The sequence shown here is derived from an EMBL/GenBank/DDBJ whole genome shotgun (WGS) entry which is preliminary data.</text>
</comment>
<protein>
    <submittedName>
        <fullName evidence="6">DUF4870 domain-containing protein</fullName>
    </submittedName>
</protein>
<dbReference type="Proteomes" id="UP001597231">
    <property type="component" value="Unassembled WGS sequence"/>
</dbReference>
<evidence type="ECO:0000313" key="7">
    <source>
        <dbReference type="Proteomes" id="UP001597231"/>
    </source>
</evidence>
<dbReference type="InterPro" id="IPR019109">
    <property type="entry name" value="MamF_MmsF"/>
</dbReference>
<feature type="transmembrane region" description="Helical" evidence="5">
    <location>
        <begin position="6"/>
        <end position="30"/>
    </location>
</feature>
<dbReference type="EMBL" id="JBHTLT010000040">
    <property type="protein sequence ID" value="MFD1205156.1"/>
    <property type="molecule type" value="Genomic_DNA"/>
</dbReference>
<feature type="transmembrane region" description="Helical" evidence="5">
    <location>
        <begin position="42"/>
        <end position="67"/>
    </location>
</feature>
<evidence type="ECO:0000256" key="4">
    <source>
        <dbReference type="ARBA" id="ARBA00023136"/>
    </source>
</evidence>
<dbReference type="RefSeq" id="WP_381480384.1">
    <property type="nucleotide sequence ID" value="NZ_JBHTLT010000040.1"/>
</dbReference>
<evidence type="ECO:0000256" key="5">
    <source>
        <dbReference type="SAM" id="Phobius"/>
    </source>
</evidence>